<accession>A0A1P8UV62</accession>
<comment type="catalytic activity">
    <reaction evidence="14 15">
        <text>2 cob(II)alamin + reduced [electron-transfer flavoprotein] + 2 ATP = 2 adenosylcob(III)alamin + 2 triphosphate + oxidized [electron-transfer flavoprotein] + 3 H(+)</text>
        <dbReference type="Rhea" id="RHEA:28671"/>
        <dbReference type="Rhea" id="RHEA-COMP:10685"/>
        <dbReference type="Rhea" id="RHEA-COMP:10686"/>
        <dbReference type="ChEBI" id="CHEBI:15378"/>
        <dbReference type="ChEBI" id="CHEBI:16304"/>
        <dbReference type="ChEBI" id="CHEBI:18036"/>
        <dbReference type="ChEBI" id="CHEBI:18408"/>
        <dbReference type="ChEBI" id="CHEBI:30616"/>
        <dbReference type="ChEBI" id="CHEBI:57692"/>
        <dbReference type="ChEBI" id="CHEBI:58307"/>
        <dbReference type="EC" id="2.5.1.17"/>
    </reaction>
</comment>
<keyword evidence="7 15" id="KW-0808">Transferase</keyword>
<evidence type="ECO:0000256" key="1">
    <source>
        <dbReference type="ARBA" id="ARBA00004496"/>
    </source>
</evidence>
<evidence type="ECO:0000256" key="4">
    <source>
        <dbReference type="ARBA" id="ARBA00012454"/>
    </source>
</evidence>
<comment type="similarity">
    <text evidence="3 15">Belongs to the Cob(I)alamin adenosyltransferase family.</text>
</comment>
<dbReference type="UniPathway" id="UPA00148">
    <property type="reaction ID" value="UER00233"/>
</dbReference>
<dbReference type="NCBIfam" id="TIGR00636">
    <property type="entry name" value="PduO_Nterm"/>
    <property type="match status" value="1"/>
</dbReference>
<feature type="domain" description="Cobalamin adenosyltransferase-like" evidence="16">
    <location>
        <begin position="7"/>
        <end position="174"/>
    </location>
</feature>
<evidence type="ECO:0000256" key="10">
    <source>
        <dbReference type="ARBA" id="ARBA00031529"/>
    </source>
</evidence>
<dbReference type="FunFam" id="1.20.1200.10:FF:000003">
    <property type="entry name" value="ATP:cob(I)alamin adenosyltransferase"/>
    <property type="match status" value="1"/>
</dbReference>
<dbReference type="GO" id="GO:0005524">
    <property type="term" value="F:ATP binding"/>
    <property type="evidence" value="ECO:0007669"/>
    <property type="project" value="UniProtKB-UniRule"/>
</dbReference>
<dbReference type="InterPro" id="IPR016030">
    <property type="entry name" value="CblAdoTrfase-like"/>
</dbReference>
<evidence type="ECO:0000256" key="11">
    <source>
        <dbReference type="ARBA" id="ARBA00033334"/>
    </source>
</evidence>
<sequence length="190" mass="20824">MVVLNKIYTRTGDKGETALVNGTRVPKFAPRVEAYGTVDELNSVLGVTRLHAEGDLDAALARIQNDLFDLGADLGRPEMEKDAEAGYPVLRIVAAQVDRLEAEIDAMNAKLEPLRSFVLPGGSAAAAHLHQCRTVARRAERRAVELASVEETNEHAVKYLNRLSDWFFVASRICNDDGKADVLWVPGANR</sequence>
<reference evidence="17 18" key="1">
    <citation type="submission" date="2016-04" db="EMBL/GenBank/DDBJ databases">
        <title>Deep-sea bacteria in the southern Pacific.</title>
        <authorList>
            <person name="Tang K."/>
        </authorList>
    </citation>
    <scope>NUCLEOTIDE SEQUENCE [LARGE SCALE GENOMIC DNA]</scope>
    <source>
        <strain evidence="17 18">JLT2014</strain>
    </source>
</reference>
<dbReference type="STRING" id="1250539.Ga0080574_TMP2949"/>
<keyword evidence="8 15" id="KW-0547">Nucleotide-binding</keyword>
<organism evidence="17 18">
    <name type="scientific">Salipiger abyssi</name>
    <dbReference type="NCBI Taxonomy" id="1250539"/>
    <lineage>
        <taxon>Bacteria</taxon>
        <taxon>Pseudomonadati</taxon>
        <taxon>Pseudomonadota</taxon>
        <taxon>Alphaproteobacteria</taxon>
        <taxon>Rhodobacterales</taxon>
        <taxon>Roseobacteraceae</taxon>
        <taxon>Salipiger</taxon>
    </lineage>
</organism>
<evidence type="ECO:0000256" key="14">
    <source>
        <dbReference type="ARBA" id="ARBA00048692"/>
    </source>
</evidence>
<evidence type="ECO:0000256" key="7">
    <source>
        <dbReference type="ARBA" id="ARBA00022679"/>
    </source>
</evidence>
<dbReference type="GO" id="GO:0008817">
    <property type="term" value="F:corrinoid adenosyltransferase activity"/>
    <property type="evidence" value="ECO:0007669"/>
    <property type="project" value="UniProtKB-UniRule"/>
</dbReference>
<dbReference type="EC" id="2.5.1.17" evidence="4 15"/>
<keyword evidence="6" id="KW-0963">Cytoplasm</keyword>
<keyword evidence="15" id="KW-0169">Cobalamin biosynthesis</keyword>
<gene>
    <name evidence="17" type="ORF">Ga0080574_TMP2949</name>
</gene>
<dbReference type="RefSeq" id="WP_076701051.1">
    <property type="nucleotide sequence ID" value="NZ_CP015093.1"/>
</dbReference>
<keyword evidence="18" id="KW-1185">Reference proteome</keyword>
<name>A0A1P8UV62_9RHOB</name>
<evidence type="ECO:0000259" key="16">
    <source>
        <dbReference type="Pfam" id="PF01923"/>
    </source>
</evidence>
<comment type="subcellular location">
    <subcellularLocation>
        <location evidence="1">Cytoplasm</location>
    </subcellularLocation>
</comment>
<evidence type="ECO:0000256" key="12">
    <source>
        <dbReference type="ARBA" id="ARBA00033354"/>
    </source>
</evidence>
<evidence type="ECO:0000256" key="15">
    <source>
        <dbReference type="RuleBase" id="RU366026"/>
    </source>
</evidence>
<dbReference type="GO" id="GO:0009236">
    <property type="term" value="P:cobalamin biosynthetic process"/>
    <property type="evidence" value="ECO:0007669"/>
    <property type="project" value="UniProtKB-UniRule"/>
</dbReference>
<comment type="catalytic activity">
    <reaction evidence="13 15">
        <text>2 cob(II)yrinate a,c diamide + reduced [electron-transfer flavoprotein] + 2 ATP = 2 adenosylcob(III)yrinate a,c-diamide + 2 triphosphate + oxidized [electron-transfer flavoprotein] + 3 H(+)</text>
        <dbReference type="Rhea" id="RHEA:11528"/>
        <dbReference type="Rhea" id="RHEA-COMP:10685"/>
        <dbReference type="Rhea" id="RHEA-COMP:10686"/>
        <dbReference type="ChEBI" id="CHEBI:15378"/>
        <dbReference type="ChEBI" id="CHEBI:18036"/>
        <dbReference type="ChEBI" id="CHEBI:30616"/>
        <dbReference type="ChEBI" id="CHEBI:57692"/>
        <dbReference type="ChEBI" id="CHEBI:58307"/>
        <dbReference type="ChEBI" id="CHEBI:58503"/>
        <dbReference type="ChEBI" id="CHEBI:58537"/>
        <dbReference type="EC" id="2.5.1.17"/>
    </reaction>
</comment>
<protein>
    <recommendedName>
        <fullName evidence="5 15">Corrinoid adenosyltransferase</fullName>
        <ecNumber evidence="4 15">2.5.1.17</ecNumber>
    </recommendedName>
    <alternativeName>
        <fullName evidence="10 15">Cob(II)alamin adenosyltransferase</fullName>
    </alternativeName>
    <alternativeName>
        <fullName evidence="12 15">Cob(II)yrinic acid a,c-diamide adenosyltransferase</fullName>
    </alternativeName>
    <alternativeName>
        <fullName evidence="11 15">Cobinamide/cobalamin adenosyltransferase</fullName>
    </alternativeName>
</protein>
<dbReference type="InterPro" id="IPR036451">
    <property type="entry name" value="CblAdoTrfase-like_sf"/>
</dbReference>
<dbReference type="InterPro" id="IPR029499">
    <property type="entry name" value="PduO-typ"/>
</dbReference>
<dbReference type="Pfam" id="PF01923">
    <property type="entry name" value="Cob_adeno_trans"/>
    <property type="match status" value="1"/>
</dbReference>
<evidence type="ECO:0000256" key="2">
    <source>
        <dbReference type="ARBA" id="ARBA00005121"/>
    </source>
</evidence>
<dbReference type="Proteomes" id="UP000187059">
    <property type="component" value="Chromosome"/>
</dbReference>
<dbReference type="AlphaFoldDB" id="A0A1P8UV62"/>
<dbReference type="KEGG" id="paby:Ga0080574_TMP2949"/>
<dbReference type="GO" id="GO:0005737">
    <property type="term" value="C:cytoplasm"/>
    <property type="evidence" value="ECO:0007669"/>
    <property type="project" value="UniProtKB-SubCell"/>
</dbReference>
<evidence type="ECO:0000256" key="3">
    <source>
        <dbReference type="ARBA" id="ARBA00007487"/>
    </source>
</evidence>
<dbReference type="PANTHER" id="PTHR12213">
    <property type="entry name" value="CORRINOID ADENOSYLTRANSFERASE"/>
    <property type="match status" value="1"/>
</dbReference>
<evidence type="ECO:0000256" key="13">
    <source>
        <dbReference type="ARBA" id="ARBA00048555"/>
    </source>
</evidence>
<dbReference type="PANTHER" id="PTHR12213:SF0">
    <property type="entry name" value="CORRINOID ADENOSYLTRANSFERASE MMAB"/>
    <property type="match status" value="1"/>
</dbReference>
<evidence type="ECO:0000313" key="17">
    <source>
        <dbReference type="EMBL" id="APZ53283.1"/>
    </source>
</evidence>
<evidence type="ECO:0000256" key="5">
    <source>
        <dbReference type="ARBA" id="ARBA00020963"/>
    </source>
</evidence>
<evidence type="ECO:0000256" key="8">
    <source>
        <dbReference type="ARBA" id="ARBA00022741"/>
    </source>
</evidence>
<evidence type="ECO:0000313" key="18">
    <source>
        <dbReference type="Proteomes" id="UP000187059"/>
    </source>
</evidence>
<evidence type="ECO:0000256" key="6">
    <source>
        <dbReference type="ARBA" id="ARBA00022490"/>
    </source>
</evidence>
<keyword evidence="9 15" id="KW-0067">ATP-binding</keyword>
<dbReference type="OrthoDB" id="9778896at2"/>
<dbReference type="Gene3D" id="1.20.1200.10">
    <property type="entry name" value="Cobalamin adenosyltransferase-like"/>
    <property type="match status" value="1"/>
</dbReference>
<evidence type="ECO:0000256" key="9">
    <source>
        <dbReference type="ARBA" id="ARBA00022840"/>
    </source>
</evidence>
<proteinExistence type="inferred from homology"/>
<dbReference type="SUPFAM" id="SSF89028">
    <property type="entry name" value="Cobalamin adenosyltransferase-like"/>
    <property type="match status" value="1"/>
</dbReference>
<dbReference type="EMBL" id="CP015093">
    <property type="protein sequence ID" value="APZ53283.1"/>
    <property type="molecule type" value="Genomic_DNA"/>
</dbReference>
<comment type="pathway">
    <text evidence="2 15">Cofactor biosynthesis; adenosylcobalamin biosynthesis; adenosylcobalamin from cob(II)yrinate a,c-diamide: step 2/7.</text>
</comment>